<reference evidence="6 7" key="1">
    <citation type="journal article" date="2021" name="BMC Genomics">
        <title>Datura genome reveals duplications of psychoactive alkaloid biosynthetic genes and high mutation rate following tissue culture.</title>
        <authorList>
            <person name="Rajewski A."/>
            <person name="Carter-House D."/>
            <person name="Stajich J."/>
            <person name="Litt A."/>
        </authorList>
    </citation>
    <scope>NUCLEOTIDE SEQUENCE [LARGE SCALE GENOMIC DNA]</scope>
    <source>
        <strain evidence="6">AR-01</strain>
    </source>
</reference>
<keyword evidence="3" id="KW-0413">Isomerase</keyword>
<name>A0ABS8RPU5_DATST</name>
<sequence>MDVTGTCTSTARKKKLEDMGFHAHIFDANEPQHEVLDIMKFHSHLLISVPPVLGVGDPMLQHKELLKERLKDGNLQWLGYLSSTSVYGDSGGAWVDEEFPPSPTTELAKARIAAEEGWLRLACDVRVTAQIFRLGGIYGPGRSAVDTILKQEPLSKGQKMRFSRHYTSRIHVADICQALKASIQRPSPGNIYNVVDDDPATREQVFKFARNLVEKKWPGQLTSNNSAEEAKSLIPEGASRGEKRVSNKRVKTELGVRLLYPTYESGLRSIIERMENPFRQS</sequence>
<dbReference type="EMBL" id="JACEIK010000075">
    <property type="protein sequence ID" value="MCD7448842.1"/>
    <property type="molecule type" value="Genomic_DNA"/>
</dbReference>
<evidence type="ECO:0000259" key="5">
    <source>
        <dbReference type="Pfam" id="PF01370"/>
    </source>
</evidence>
<gene>
    <name evidence="6" type="ORF">HAX54_046935</name>
</gene>
<evidence type="ECO:0000313" key="6">
    <source>
        <dbReference type="EMBL" id="MCD7448842.1"/>
    </source>
</evidence>
<comment type="caution">
    <text evidence="6">The sequence shown here is derived from an EMBL/GenBank/DDBJ whole genome shotgun (WGS) entry which is preliminary data.</text>
</comment>
<dbReference type="Gene3D" id="3.40.50.720">
    <property type="entry name" value="NAD(P)-binding Rossmann-like Domain"/>
    <property type="match status" value="1"/>
</dbReference>
<organism evidence="6 7">
    <name type="scientific">Datura stramonium</name>
    <name type="common">Jimsonweed</name>
    <name type="synonym">Common thornapple</name>
    <dbReference type="NCBI Taxonomy" id="4076"/>
    <lineage>
        <taxon>Eukaryota</taxon>
        <taxon>Viridiplantae</taxon>
        <taxon>Streptophyta</taxon>
        <taxon>Embryophyta</taxon>
        <taxon>Tracheophyta</taxon>
        <taxon>Spermatophyta</taxon>
        <taxon>Magnoliopsida</taxon>
        <taxon>eudicotyledons</taxon>
        <taxon>Gunneridae</taxon>
        <taxon>Pentapetalae</taxon>
        <taxon>asterids</taxon>
        <taxon>lamiids</taxon>
        <taxon>Solanales</taxon>
        <taxon>Solanaceae</taxon>
        <taxon>Solanoideae</taxon>
        <taxon>Datureae</taxon>
        <taxon>Datura</taxon>
    </lineage>
</organism>
<comment type="similarity">
    <text evidence="1">Belongs to the NAD(P)-dependent epimerase/dehydratase family.</text>
</comment>
<accession>A0ABS8RPU5</accession>
<evidence type="ECO:0000256" key="4">
    <source>
        <dbReference type="SAM" id="MobiDB-lite"/>
    </source>
</evidence>
<feature type="region of interest" description="Disordered" evidence="4">
    <location>
        <begin position="223"/>
        <end position="246"/>
    </location>
</feature>
<evidence type="ECO:0000256" key="3">
    <source>
        <dbReference type="ARBA" id="ARBA00023235"/>
    </source>
</evidence>
<dbReference type="SUPFAM" id="SSF51735">
    <property type="entry name" value="NAD(P)-binding Rossmann-fold domains"/>
    <property type="match status" value="1"/>
</dbReference>
<evidence type="ECO:0000256" key="1">
    <source>
        <dbReference type="ARBA" id="ARBA00007637"/>
    </source>
</evidence>
<proteinExistence type="inferred from homology"/>
<keyword evidence="7" id="KW-1185">Reference proteome</keyword>
<evidence type="ECO:0000313" key="7">
    <source>
        <dbReference type="Proteomes" id="UP000823775"/>
    </source>
</evidence>
<dbReference type="Pfam" id="PF01370">
    <property type="entry name" value="Epimerase"/>
    <property type="match status" value="1"/>
</dbReference>
<dbReference type="PANTHER" id="PTHR43574">
    <property type="entry name" value="EPIMERASE-RELATED"/>
    <property type="match status" value="1"/>
</dbReference>
<protein>
    <recommendedName>
        <fullName evidence="5">NAD-dependent epimerase/dehydratase domain-containing protein</fullName>
    </recommendedName>
</protein>
<dbReference type="InterPro" id="IPR001509">
    <property type="entry name" value="Epimerase_deHydtase"/>
</dbReference>
<evidence type="ECO:0000256" key="2">
    <source>
        <dbReference type="ARBA" id="ARBA00023027"/>
    </source>
</evidence>
<dbReference type="CDD" id="cd05266">
    <property type="entry name" value="SDR_a4"/>
    <property type="match status" value="1"/>
</dbReference>
<keyword evidence="2" id="KW-0520">NAD</keyword>
<feature type="domain" description="NAD-dependent epimerase/dehydratase" evidence="5">
    <location>
        <begin position="74"/>
        <end position="194"/>
    </location>
</feature>
<dbReference type="Proteomes" id="UP000823775">
    <property type="component" value="Unassembled WGS sequence"/>
</dbReference>
<dbReference type="InterPro" id="IPR036291">
    <property type="entry name" value="NAD(P)-bd_dom_sf"/>
</dbReference>